<dbReference type="PANTHER" id="PTHR43475">
    <property type="entry name" value="METHYLTHIORIBOSE-1-PHOSPHATE ISOMERASE"/>
    <property type="match status" value="1"/>
</dbReference>
<dbReference type="GO" id="GO:0046523">
    <property type="term" value="F:S-methyl-5-thioribose-1-phosphate isomerase activity"/>
    <property type="evidence" value="ECO:0007669"/>
    <property type="project" value="TreeGrafter"/>
</dbReference>
<dbReference type="AlphaFoldDB" id="A0A369CC20"/>
<comment type="caution">
    <text evidence="2">The sequence shown here is derived from an EMBL/GenBank/DDBJ whole genome shotgun (WGS) entry which is preliminary data.</text>
</comment>
<dbReference type="InterPro" id="IPR037171">
    <property type="entry name" value="NagB/RpiA_transferase-like"/>
</dbReference>
<dbReference type="InterPro" id="IPR042529">
    <property type="entry name" value="IF_2B-like_C"/>
</dbReference>
<evidence type="ECO:0000313" key="3">
    <source>
        <dbReference type="Proteomes" id="UP000252707"/>
    </source>
</evidence>
<dbReference type="EMBL" id="QPJY01000004">
    <property type="protein sequence ID" value="RCX30758.1"/>
    <property type="molecule type" value="Genomic_DNA"/>
</dbReference>
<dbReference type="PANTHER" id="PTHR43475:SF2">
    <property type="entry name" value="RIBOSE 1,5-BISPHOSPHATE ISOMERASE"/>
    <property type="match status" value="1"/>
</dbReference>
<dbReference type="GO" id="GO:0019509">
    <property type="term" value="P:L-methionine salvage from methylthioadenosine"/>
    <property type="evidence" value="ECO:0007669"/>
    <property type="project" value="TreeGrafter"/>
</dbReference>
<dbReference type="RefSeq" id="WP_114279735.1">
    <property type="nucleotide sequence ID" value="NZ_QPJY01000004.1"/>
</dbReference>
<keyword evidence="3" id="KW-1185">Reference proteome</keyword>
<reference evidence="2 3" key="1">
    <citation type="submission" date="2018-07" db="EMBL/GenBank/DDBJ databases">
        <title>Genomic Encyclopedia of Type Strains, Phase IV (KMG-IV): sequencing the most valuable type-strain genomes for metagenomic binning, comparative biology and taxonomic classification.</title>
        <authorList>
            <person name="Goeker M."/>
        </authorList>
    </citation>
    <scope>NUCLEOTIDE SEQUENCE [LARGE SCALE GENOMIC DNA]</scope>
    <source>
        <strain evidence="2 3">DSM 26407</strain>
    </source>
</reference>
<proteinExistence type="inferred from homology"/>
<dbReference type="InterPro" id="IPR027363">
    <property type="entry name" value="M1Pi_N"/>
</dbReference>
<evidence type="ECO:0000313" key="2">
    <source>
        <dbReference type="EMBL" id="RCX30758.1"/>
    </source>
</evidence>
<dbReference type="InterPro" id="IPR000649">
    <property type="entry name" value="IF-2B-related"/>
</dbReference>
<sequence length="296" mass="30820">MADPVAEFRARLAADRLHGASELARQSLEFLSELARRTAAPDPATLVADLCAAADFLVATRPSMAPLYNLLGRWKGELARCGHLPLAEARATAAGAAESVAAESKRAVDRAAGHAATRLGAGCTIATLSLSSTVAAVFEKLREAGVRAIVAESRPLNEGHRLAAALSAWHIPTTLVTDAALGRYAAGADAILVGADALTADGAVVNKTGTYLLALTARDNGIPFYVCCESFKRLSPSSEGPELEEMDPAELGAPELPGVRVMNPYFEVTPARLVSAWITEAGVERGPRAGATGCHQ</sequence>
<keyword evidence="2" id="KW-0648">Protein biosynthesis</keyword>
<comment type="similarity">
    <text evidence="1">Belongs to the eIF-2B alpha/beta/delta subunits family.</text>
</comment>
<keyword evidence="2" id="KW-0396">Initiation factor</keyword>
<dbReference type="Gene3D" id="3.40.50.10470">
    <property type="entry name" value="Translation initiation factor eif-2b, domain 2"/>
    <property type="match status" value="1"/>
</dbReference>
<accession>A0A369CC20</accession>
<protein>
    <submittedName>
        <fullName evidence="2">Translation initiation factor eIF-2B subunit delta</fullName>
    </submittedName>
</protein>
<dbReference type="OrthoDB" id="6113936at2"/>
<dbReference type="Proteomes" id="UP000252707">
    <property type="component" value="Unassembled WGS sequence"/>
</dbReference>
<organism evidence="2 3">
    <name type="scientific">Thioalbus denitrificans</name>
    <dbReference type="NCBI Taxonomy" id="547122"/>
    <lineage>
        <taxon>Bacteria</taxon>
        <taxon>Pseudomonadati</taxon>
        <taxon>Pseudomonadota</taxon>
        <taxon>Gammaproteobacteria</taxon>
        <taxon>Chromatiales</taxon>
        <taxon>Ectothiorhodospiraceae</taxon>
        <taxon>Thioalbus</taxon>
    </lineage>
</organism>
<name>A0A369CC20_9GAMM</name>
<dbReference type="SUPFAM" id="SSF100950">
    <property type="entry name" value="NagB/RpiA/CoA transferase-like"/>
    <property type="match status" value="1"/>
</dbReference>
<dbReference type="GO" id="GO:0003743">
    <property type="term" value="F:translation initiation factor activity"/>
    <property type="evidence" value="ECO:0007669"/>
    <property type="project" value="UniProtKB-KW"/>
</dbReference>
<evidence type="ECO:0000256" key="1">
    <source>
        <dbReference type="RuleBase" id="RU003814"/>
    </source>
</evidence>
<gene>
    <name evidence="2" type="ORF">DFQ59_104194</name>
</gene>
<dbReference type="Pfam" id="PF01008">
    <property type="entry name" value="IF-2B"/>
    <property type="match status" value="1"/>
</dbReference>
<dbReference type="Gene3D" id="1.20.120.420">
    <property type="entry name" value="translation initiation factor eif-2b, domain 1"/>
    <property type="match status" value="1"/>
</dbReference>